<proteinExistence type="predicted"/>
<dbReference type="SUPFAM" id="SSF56399">
    <property type="entry name" value="ADP-ribosylation"/>
    <property type="match status" value="1"/>
</dbReference>
<evidence type="ECO:0000259" key="2">
    <source>
        <dbReference type="Pfam" id="PF00644"/>
    </source>
</evidence>
<dbReference type="GO" id="GO:1990404">
    <property type="term" value="F:NAD+-protein mono-ADP-ribosyltransferase activity"/>
    <property type="evidence" value="ECO:0007669"/>
    <property type="project" value="TreeGrafter"/>
</dbReference>
<dbReference type="Proteomes" id="UP001163046">
    <property type="component" value="Unassembled WGS sequence"/>
</dbReference>
<gene>
    <name evidence="3" type="ORF">OS493_035043</name>
</gene>
<dbReference type="AlphaFoldDB" id="A0A9W9ZVZ3"/>
<keyword evidence="4" id="KW-1185">Reference proteome</keyword>
<feature type="domain" description="PARP catalytic" evidence="2">
    <location>
        <begin position="484"/>
        <end position="650"/>
    </location>
</feature>
<dbReference type="Pfam" id="PF00644">
    <property type="entry name" value="PARP"/>
    <property type="match status" value="1"/>
</dbReference>
<reference evidence="3" key="1">
    <citation type="submission" date="2023-01" db="EMBL/GenBank/DDBJ databases">
        <title>Genome assembly of the deep-sea coral Lophelia pertusa.</title>
        <authorList>
            <person name="Herrera S."/>
            <person name="Cordes E."/>
        </authorList>
    </citation>
    <scope>NUCLEOTIDE SEQUENCE</scope>
    <source>
        <strain evidence="3">USNM1676648</strain>
        <tissue evidence="3">Polyp</tissue>
    </source>
</reference>
<dbReference type="Gene3D" id="3.90.228.10">
    <property type="match status" value="1"/>
</dbReference>
<dbReference type="PANTHER" id="PTHR45740:SF2">
    <property type="entry name" value="POLY [ADP-RIBOSE] POLYMERASE"/>
    <property type="match status" value="1"/>
</dbReference>
<feature type="region of interest" description="Disordered" evidence="1">
    <location>
        <begin position="128"/>
        <end position="186"/>
    </location>
</feature>
<dbReference type="InterPro" id="IPR051712">
    <property type="entry name" value="ARTD-AVP"/>
</dbReference>
<dbReference type="GO" id="GO:0005634">
    <property type="term" value="C:nucleus"/>
    <property type="evidence" value="ECO:0007669"/>
    <property type="project" value="TreeGrafter"/>
</dbReference>
<dbReference type="SUPFAM" id="SSF55729">
    <property type="entry name" value="Acyl-CoA N-acyltransferases (Nat)"/>
    <property type="match status" value="1"/>
</dbReference>
<evidence type="ECO:0000256" key="1">
    <source>
        <dbReference type="SAM" id="MobiDB-lite"/>
    </source>
</evidence>
<dbReference type="GO" id="GO:0003950">
    <property type="term" value="F:NAD+ poly-ADP-ribosyltransferase activity"/>
    <property type="evidence" value="ECO:0007669"/>
    <property type="project" value="InterPro"/>
</dbReference>
<organism evidence="3 4">
    <name type="scientific">Desmophyllum pertusum</name>
    <dbReference type="NCBI Taxonomy" id="174260"/>
    <lineage>
        <taxon>Eukaryota</taxon>
        <taxon>Metazoa</taxon>
        <taxon>Cnidaria</taxon>
        <taxon>Anthozoa</taxon>
        <taxon>Hexacorallia</taxon>
        <taxon>Scleractinia</taxon>
        <taxon>Caryophylliina</taxon>
        <taxon>Caryophylliidae</taxon>
        <taxon>Desmophyllum</taxon>
    </lineage>
</organism>
<name>A0A9W9ZVZ3_9CNID</name>
<feature type="compositionally biased region" description="Acidic residues" evidence="1">
    <location>
        <begin position="167"/>
        <end position="182"/>
    </location>
</feature>
<evidence type="ECO:0000313" key="3">
    <source>
        <dbReference type="EMBL" id="KAJ7388896.1"/>
    </source>
</evidence>
<dbReference type="InterPro" id="IPR016181">
    <property type="entry name" value="Acyl_CoA_acyltransferase"/>
</dbReference>
<accession>A0A9W9ZVZ3</accession>
<feature type="compositionally biased region" description="Basic and acidic residues" evidence="1">
    <location>
        <begin position="135"/>
        <end position="160"/>
    </location>
</feature>
<dbReference type="InterPro" id="IPR012317">
    <property type="entry name" value="Poly(ADP-ribose)pol_cat_dom"/>
</dbReference>
<dbReference type="OrthoDB" id="6021986at2759"/>
<dbReference type="EMBL" id="MU825447">
    <property type="protein sequence ID" value="KAJ7388896.1"/>
    <property type="molecule type" value="Genomic_DNA"/>
</dbReference>
<evidence type="ECO:0000313" key="4">
    <source>
        <dbReference type="Proteomes" id="UP001163046"/>
    </source>
</evidence>
<protein>
    <recommendedName>
        <fullName evidence="2">PARP catalytic domain-containing protein</fullName>
    </recommendedName>
</protein>
<comment type="caution">
    <text evidence="3">The sequence shown here is derived from an EMBL/GenBank/DDBJ whole genome shotgun (WGS) entry which is preliminary data.</text>
</comment>
<sequence length="653" mass="73329">MPSKFRFYSSKSKRKIRVYPYLIEFKRLLESSVTAVEGVSNQDLLHAVVALYDNCLPEITPEVLYPTVCGKWAKTLVLLRDFQDVLLEMKGLSPENDDYPDVPEESFTSFIHDESLKDIFQDRSLETQSGTLPDCVEKDGKSEEMEDESNGKEKDVEPGKFDGVFSDTDDSEASAESEDEGEDFSKGAEGFVEAAKQRRVERQSDDVSETSLGIESLIIGAATFERSYSITRHKPSEKVMQLNLLGVRRRCRKSGVGKFLLETLKDPTIIGSYDTIAVYADNDAIDFFKRNGFTDDVVLCSRFSELTDNWINSTLMCYLPPFTGSDFSGAFRSEEDLKAMDDDIRKWREKSLEAYQAQATCMVRMQHEIKTLKAMVDTQDEAIKTLTSAKERIGKEKYKLEKELLAYKMKGKDGFLADDESDGDDDVYEALADMLSKKHVTDTELDLDLDAISHGDFRDVPEEDEELVSSFITSRSEKHLVQQIKRSLIATKNYTDITVNSVRKVESCHIAFMETGFDSRTQRLGDPVICTQLYLCGGVSDEQIEKIMKRGFSKEDFTRGPYGKGLYFSMQASQAASFSAPGKLLLCNVGLGLTESIVVQDRGRTLPPPGYDSILTGGRTPSPVSPGPPQQEYVVFDPLQAIPVYLVEYSTSR</sequence>
<dbReference type="Gene3D" id="3.40.630.30">
    <property type="match status" value="1"/>
</dbReference>
<dbReference type="PANTHER" id="PTHR45740">
    <property type="entry name" value="POLY [ADP-RIBOSE] POLYMERASE"/>
    <property type="match status" value="1"/>
</dbReference>